<evidence type="ECO:0000256" key="1">
    <source>
        <dbReference type="SAM" id="Phobius"/>
    </source>
</evidence>
<dbReference type="InterPro" id="IPR008756">
    <property type="entry name" value="Peptidase_M56"/>
</dbReference>
<dbReference type="PANTHER" id="PTHR34978:SF3">
    <property type="entry name" value="SLR0241 PROTEIN"/>
    <property type="match status" value="1"/>
</dbReference>
<keyword evidence="1" id="KW-0472">Membrane</keyword>
<dbReference type="Pfam" id="PF05569">
    <property type="entry name" value="Peptidase_M56"/>
    <property type="match status" value="1"/>
</dbReference>
<proteinExistence type="predicted"/>
<dbReference type="CDD" id="cd07341">
    <property type="entry name" value="M56_BlaR1_MecR1_like"/>
    <property type="match status" value="1"/>
</dbReference>
<feature type="transmembrane region" description="Helical" evidence="1">
    <location>
        <begin position="108"/>
        <end position="129"/>
    </location>
</feature>
<evidence type="ECO:0000259" key="2">
    <source>
        <dbReference type="Pfam" id="PF05569"/>
    </source>
</evidence>
<evidence type="ECO:0000313" key="3">
    <source>
        <dbReference type="EMBL" id="MBP2110619.1"/>
    </source>
</evidence>
<keyword evidence="4" id="KW-1185">Reference proteome</keyword>
<name>A0ABS4NMH3_9BACL</name>
<feature type="transmembrane region" description="Helical" evidence="1">
    <location>
        <begin position="216"/>
        <end position="239"/>
    </location>
</feature>
<dbReference type="EMBL" id="JAGGLV010000002">
    <property type="protein sequence ID" value="MBP2110619.1"/>
    <property type="molecule type" value="Genomic_DNA"/>
</dbReference>
<feature type="domain" description="Peptidase M56" evidence="2">
    <location>
        <begin position="1"/>
        <end position="294"/>
    </location>
</feature>
<sequence>MSFSASVLIVLVIVLRSVTLHKLPRQLFLVLWGIVIARLLIPGSVPVLPQLSPQVEVAAAINQVNTHTAAVVQLPERSALHTGMFARDIAFTAFTGGEPEQPFLKPELLGAIWLGGAALLLMTLAVIFYRSKRELRTALPLQRQEPVIEAWRARHPLRRKLTILTFDRMDTPVTCGIWRPKIILPTTLNTGNAPAMEYILTHEYMHIRYFDTVWKLAASVALCLHWFNPLVWLMVFYLNRELEMVCDARVIRKLGAEHKADYALCLLEVAEQQRGFTPLYTGFSKNATKERIVSIMKLQKLTVLTAAISLILIAGAVSAFAEQSSDAVSSANTVNSAEMNALESDDNSGGDSAAAAASSEDGAAVTDFNYDALKDYMTYGLTYDKAQDRFSYNGKPIRLFLDQDLKHEGKFNKFYYDGNGSADFKVVRDKDNKIQEIQVVNDSELKALGKEYGFELNADGLKFQNAK</sequence>
<organism evidence="3 4">
    <name type="scientific">Paenibacillus silagei</name>
    <dbReference type="NCBI Taxonomy" id="1670801"/>
    <lineage>
        <taxon>Bacteria</taxon>
        <taxon>Bacillati</taxon>
        <taxon>Bacillota</taxon>
        <taxon>Bacilli</taxon>
        <taxon>Bacillales</taxon>
        <taxon>Paenibacillaceae</taxon>
        <taxon>Paenibacillus</taxon>
    </lineage>
</organism>
<feature type="transmembrane region" description="Helical" evidence="1">
    <location>
        <begin position="27"/>
        <end position="48"/>
    </location>
</feature>
<dbReference type="RefSeq" id="WP_209869558.1">
    <property type="nucleotide sequence ID" value="NZ_JAGGLV010000002.1"/>
</dbReference>
<keyword evidence="1" id="KW-0812">Transmembrane</keyword>
<gene>
    <name evidence="3" type="ORF">J2Z70_000759</name>
</gene>
<protein>
    <submittedName>
        <fullName evidence="3">Beta-lactamase regulating signal transducer with metallopeptidase domain</fullName>
    </submittedName>
</protein>
<evidence type="ECO:0000313" key="4">
    <source>
        <dbReference type="Proteomes" id="UP000773462"/>
    </source>
</evidence>
<reference evidence="3 4" key="1">
    <citation type="submission" date="2021-03" db="EMBL/GenBank/DDBJ databases">
        <title>Genomic Encyclopedia of Type Strains, Phase IV (KMG-IV): sequencing the most valuable type-strain genomes for metagenomic binning, comparative biology and taxonomic classification.</title>
        <authorList>
            <person name="Goeker M."/>
        </authorList>
    </citation>
    <scope>NUCLEOTIDE SEQUENCE [LARGE SCALE GENOMIC DNA]</scope>
    <source>
        <strain evidence="3 4">DSM 101953</strain>
    </source>
</reference>
<dbReference type="InterPro" id="IPR052173">
    <property type="entry name" value="Beta-lactam_resp_regulator"/>
</dbReference>
<dbReference type="PANTHER" id="PTHR34978">
    <property type="entry name" value="POSSIBLE SENSOR-TRANSDUCER PROTEIN BLAR"/>
    <property type="match status" value="1"/>
</dbReference>
<accession>A0ABS4NMH3</accession>
<dbReference type="Proteomes" id="UP000773462">
    <property type="component" value="Unassembled WGS sequence"/>
</dbReference>
<comment type="caution">
    <text evidence="3">The sequence shown here is derived from an EMBL/GenBank/DDBJ whole genome shotgun (WGS) entry which is preliminary data.</text>
</comment>
<keyword evidence="1" id="KW-1133">Transmembrane helix</keyword>